<evidence type="ECO:0000256" key="4">
    <source>
        <dbReference type="ARBA" id="ARBA00022763"/>
    </source>
</evidence>
<dbReference type="RefSeq" id="WP_219935816.1">
    <property type="nucleotide sequence ID" value="NZ_JAGFNY010000001.1"/>
</dbReference>
<comment type="cofactor">
    <cofactor evidence="10">
        <name>[4Fe-4S] cluster</name>
        <dbReference type="ChEBI" id="CHEBI:49883"/>
    </cofactor>
    <text evidence="10">Binds 1 [4Fe-4S] cluster.</text>
</comment>
<comment type="similarity">
    <text evidence="1 10">Belongs to the Nth/MutY family.</text>
</comment>
<keyword evidence="12" id="KW-0540">Nuclease</keyword>
<comment type="catalytic activity">
    <reaction evidence="10">
        <text>2'-deoxyribonucleotide-(2'-deoxyribose 5'-phosphate)-2'-deoxyribonucleotide-DNA = a 3'-end 2'-deoxyribonucleotide-(2,3-dehydro-2,3-deoxyribose 5'-phosphate)-DNA + a 5'-end 5'-phospho-2'-deoxyribonucleoside-DNA + H(+)</text>
        <dbReference type="Rhea" id="RHEA:66592"/>
        <dbReference type="Rhea" id="RHEA-COMP:13180"/>
        <dbReference type="Rhea" id="RHEA-COMP:16897"/>
        <dbReference type="Rhea" id="RHEA-COMP:17067"/>
        <dbReference type="ChEBI" id="CHEBI:15378"/>
        <dbReference type="ChEBI" id="CHEBI:136412"/>
        <dbReference type="ChEBI" id="CHEBI:157695"/>
        <dbReference type="ChEBI" id="CHEBI:167181"/>
        <dbReference type="EC" id="4.2.99.18"/>
    </reaction>
</comment>
<dbReference type="Gene3D" id="1.10.340.30">
    <property type="entry name" value="Hypothetical protein, domain 2"/>
    <property type="match status" value="1"/>
</dbReference>
<keyword evidence="7" id="KW-0411">Iron-sulfur</keyword>
<evidence type="ECO:0000256" key="10">
    <source>
        <dbReference type="HAMAP-Rule" id="MF_00942"/>
    </source>
</evidence>
<dbReference type="InterPro" id="IPR004036">
    <property type="entry name" value="Endonuclease-III-like_CS2"/>
</dbReference>
<keyword evidence="10" id="KW-0238">DNA-binding</keyword>
<evidence type="ECO:0000256" key="8">
    <source>
        <dbReference type="ARBA" id="ARBA00023204"/>
    </source>
</evidence>
<dbReference type="PANTHER" id="PTHR10359">
    <property type="entry name" value="A/G-SPECIFIC ADENINE GLYCOSYLASE/ENDONUCLEASE III"/>
    <property type="match status" value="1"/>
</dbReference>
<proteinExistence type="inferred from homology"/>
<comment type="function">
    <text evidence="10">DNA repair enzyme that has both DNA N-glycosylase activity and AP-lyase activity. The DNA N-glycosylase activity releases various damaged pyrimidines from DNA by cleaving the N-glycosidic bond, leaving an AP (apurinic/apyrimidinic) site. The AP-lyase activity cleaves the phosphodiester bond 3' to the AP site by a beta-elimination, leaving a 3'-terminal unsaturated sugar and a product with a terminal 5'-phosphate.</text>
</comment>
<keyword evidence="4 10" id="KW-0227">DNA damage</keyword>
<comment type="caution">
    <text evidence="12">The sequence shown here is derived from an EMBL/GenBank/DDBJ whole genome shotgun (WGS) entry which is preliminary data.</text>
</comment>
<dbReference type="HAMAP" id="MF_00942">
    <property type="entry name" value="Nth"/>
    <property type="match status" value="1"/>
</dbReference>
<dbReference type="Gene3D" id="1.10.1670.10">
    <property type="entry name" value="Helix-hairpin-Helix base-excision DNA repair enzymes (C-terminal)"/>
    <property type="match status" value="1"/>
</dbReference>
<organism evidence="12 13">
    <name type="scientific">Succinivibrio faecicola</name>
    <dbReference type="NCBI Taxonomy" id="2820300"/>
    <lineage>
        <taxon>Bacteria</taxon>
        <taxon>Pseudomonadati</taxon>
        <taxon>Pseudomonadota</taxon>
        <taxon>Gammaproteobacteria</taxon>
        <taxon>Aeromonadales</taxon>
        <taxon>Succinivibrionaceae</taxon>
        <taxon>Succinivibrio</taxon>
    </lineage>
</organism>
<dbReference type="InterPro" id="IPR003265">
    <property type="entry name" value="HhH-GPD_domain"/>
</dbReference>
<evidence type="ECO:0000256" key="7">
    <source>
        <dbReference type="ARBA" id="ARBA00023014"/>
    </source>
</evidence>
<comment type="caution">
    <text evidence="10">Lacks conserved residue(s) required for the propagation of feature annotation.</text>
</comment>
<dbReference type="SUPFAM" id="SSF48150">
    <property type="entry name" value="DNA-glycosylase"/>
    <property type="match status" value="1"/>
</dbReference>
<evidence type="ECO:0000259" key="11">
    <source>
        <dbReference type="SMART" id="SM00478"/>
    </source>
</evidence>
<dbReference type="InterPro" id="IPR011257">
    <property type="entry name" value="DNA_glycosylase"/>
</dbReference>
<gene>
    <name evidence="10 12" type="primary">nth</name>
    <name evidence="12" type="ORF">J5V48_00450</name>
</gene>
<evidence type="ECO:0000313" key="12">
    <source>
        <dbReference type="EMBL" id="MBW7569366.1"/>
    </source>
</evidence>
<keyword evidence="13" id="KW-1185">Reference proteome</keyword>
<dbReference type="GO" id="GO:0004519">
    <property type="term" value="F:endonuclease activity"/>
    <property type="evidence" value="ECO:0007669"/>
    <property type="project" value="UniProtKB-KW"/>
</dbReference>
<accession>A0ABS7DDI7</accession>
<evidence type="ECO:0000256" key="5">
    <source>
        <dbReference type="ARBA" id="ARBA00022801"/>
    </source>
</evidence>
<dbReference type="SMART" id="SM00525">
    <property type="entry name" value="FES"/>
    <property type="match status" value="1"/>
</dbReference>
<name>A0ABS7DDI7_9GAMM</name>
<dbReference type="Proteomes" id="UP000731465">
    <property type="component" value="Unassembled WGS sequence"/>
</dbReference>
<keyword evidence="2" id="KW-0004">4Fe-4S</keyword>
<dbReference type="NCBIfam" id="TIGR01083">
    <property type="entry name" value="nth"/>
    <property type="match status" value="1"/>
</dbReference>
<dbReference type="PIRSF" id="PIRSF001435">
    <property type="entry name" value="Nth"/>
    <property type="match status" value="1"/>
</dbReference>
<evidence type="ECO:0000256" key="2">
    <source>
        <dbReference type="ARBA" id="ARBA00022485"/>
    </source>
</evidence>
<dbReference type="SMART" id="SM00478">
    <property type="entry name" value="ENDO3c"/>
    <property type="match status" value="1"/>
</dbReference>
<dbReference type="PROSITE" id="PS01155">
    <property type="entry name" value="ENDONUCLEASE_III_2"/>
    <property type="match status" value="1"/>
</dbReference>
<dbReference type="InterPro" id="IPR023170">
    <property type="entry name" value="HhH_base_excis_C"/>
</dbReference>
<evidence type="ECO:0000256" key="1">
    <source>
        <dbReference type="ARBA" id="ARBA00008343"/>
    </source>
</evidence>
<keyword evidence="10" id="KW-0456">Lyase</keyword>
<evidence type="ECO:0000256" key="6">
    <source>
        <dbReference type="ARBA" id="ARBA00023004"/>
    </source>
</evidence>
<sequence length="211" mass="23689">MNKLNKDSIEILFDRLSDKFKNPKSELDFNNNFELLCAVMLSAQTTDKAVNSVTPSLFKIAPNAKAMSLLDTQVIENCIKRLGLYKNKALNLKKMSNELVTRFNGLVPDNYDSLVSLPGVGSKTAKVVLNVGFKQNTLAVDTHIFRVCNRTGLCIGKTVKDVEKNVVLKVPKDHLYNAHHYLLLHGRYVCTARKPDCENCCIKDICKKNLD</sequence>
<dbReference type="InterPro" id="IPR005759">
    <property type="entry name" value="Nth"/>
</dbReference>
<evidence type="ECO:0000313" key="13">
    <source>
        <dbReference type="Proteomes" id="UP000731465"/>
    </source>
</evidence>
<keyword evidence="9 10" id="KW-0326">Glycosidase</keyword>
<dbReference type="EMBL" id="JAGFNY010000001">
    <property type="protein sequence ID" value="MBW7569366.1"/>
    <property type="molecule type" value="Genomic_DNA"/>
</dbReference>
<reference evidence="12 13" key="1">
    <citation type="submission" date="2021-03" db="EMBL/GenBank/DDBJ databases">
        <title>Succinivibrio sp. nov. isolated from feces of cow.</title>
        <authorList>
            <person name="Choi J.-Y."/>
        </authorList>
    </citation>
    <scope>NUCLEOTIDE SEQUENCE [LARGE SCALE GENOMIC DNA]</scope>
    <source>
        <strain evidence="12 13">AGMB01872</strain>
    </source>
</reference>
<dbReference type="PANTHER" id="PTHR10359:SF18">
    <property type="entry name" value="ENDONUCLEASE III"/>
    <property type="match status" value="1"/>
</dbReference>
<dbReference type="Pfam" id="PF10576">
    <property type="entry name" value="EndIII_4Fe-2S"/>
    <property type="match status" value="1"/>
</dbReference>
<evidence type="ECO:0000256" key="3">
    <source>
        <dbReference type="ARBA" id="ARBA00022723"/>
    </source>
</evidence>
<dbReference type="Pfam" id="PF00633">
    <property type="entry name" value="HHH"/>
    <property type="match status" value="1"/>
</dbReference>
<dbReference type="InterPro" id="IPR003651">
    <property type="entry name" value="Endonuclease3_FeS-loop_motif"/>
</dbReference>
<protein>
    <recommendedName>
        <fullName evidence="10">Endonuclease III</fullName>
        <ecNumber evidence="10">4.2.99.18</ecNumber>
    </recommendedName>
    <alternativeName>
        <fullName evidence="10">DNA-(apurinic or apyrimidinic site) lyase</fullName>
    </alternativeName>
</protein>
<dbReference type="EC" id="4.2.99.18" evidence="10"/>
<keyword evidence="12" id="KW-0255">Endonuclease</keyword>
<dbReference type="Pfam" id="PF00730">
    <property type="entry name" value="HhH-GPD"/>
    <property type="match status" value="1"/>
</dbReference>
<keyword evidence="8 10" id="KW-0234">DNA repair</keyword>
<keyword evidence="3" id="KW-0479">Metal-binding</keyword>
<keyword evidence="6" id="KW-0408">Iron</keyword>
<evidence type="ECO:0000256" key="9">
    <source>
        <dbReference type="ARBA" id="ARBA00023295"/>
    </source>
</evidence>
<dbReference type="InterPro" id="IPR000445">
    <property type="entry name" value="HhH_motif"/>
</dbReference>
<dbReference type="CDD" id="cd00056">
    <property type="entry name" value="ENDO3c"/>
    <property type="match status" value="1"/>
</dbReference>
<keyword evidence="5 10" id="KW-0378">Hydrolase</keyword>
<feature type="domain" description="HhH-GPD" evidence="11">
    <location>
        <begin position="41"/>
        <end position="188"/>
    </location>
</feature>